<dbReference type="AlphaFoldDB" id="A0A5R9QTT7"/>
<dbReference type="PROSITE" id="PS00061">
    <property type="entry name" value="ADH_SHORT"/>
    <property type="match status" value="1"/>
</dbReference>
<reference evidence="3 4" key="1">
    <citation type="submission" date="2019-04" db="EMBL/GenBank/DDBJ databases">
        <authorList>
            <person name="Li M."/>
        </authorList>
    </citation>
    <scope>NUCLEOTIDE SEQUENCE [LARGE SCALE GENOMIC DNA]</scope>
    <source>
        <strain evidence="3 4">LAM1902</strain>
    </source>
</reference>
<dbReference type="PRINTS" id="PR00081">
    <property type="entry name" value="GDHRDH"/>
</dbReference>
<evidence type="ECO:0000256" key="1">
    <source>
        <dbReference type="ARBA" id="ARBA00006484"/>
    </source>
</evidence>
<comment type="similarity">
    <text evidence="1 2">Belongs to the short-chain dehydrogenases/reductases (SDR) family.</text>
</comment>
<comment type="caution">
    <text evidence="3">The sequence shown here is derived from an EMBL/GenBank/DDBJ whole genome shotgun (WGS) entry which is preliminary data.</text>
</comment>
<dbReference type="InterPro" id="IPR020904">
    <property type="entry name" value="Sc_DH/Rdtase_CS"/>
</dbReference>
<dbReference type="OrthoDB" id="118015at2"/>
<protein>
    <submittedName>
        <fullName evidence="3">SDR family NAD(P)-dependent oxidoreductase</fullName>
    </submittedName>
</protein>
<dbReference type="Proteomes" id="UP000306635">
    <property type="component" value="Unassembled WGS sequence"/>
</dbReference>
<accession>A0A5R9QTT7</accession>
<keyword evidence="4" id="KW-1185">Reference proteome</keyword>
<dbReference type="EMBL" id="SWDV01000030">
    <property type="protein sequence ID" value="TLX73151.1"/>
    <property type="molecule type" value="Genomic_DNA"/>
</dbReference>
<evidence type="ECO:0000256" key="2">
    <source>
        <dbReference type="RuleBase" id="RU000363"/>
    </source>
</evidence>
<dbReference type="RefSeq" id="WP_138525457.1">
    <property type="nucleotide sequence ID" value="NZ_JAOCBK010000020.1"/>
</dbReference>
<dbReference type="GO" id="GO:0030497">
    <property type="term" value="P:fatty acid elongation"/>
    <property type="evidence" value="ECO:0007669"/>
    <property type="project" value="TreeGrafter"/>
</dbReference>
<sequence>MHPSLSPRVIAITGAFGNLGAALAIQAAEAGAQLVLIDRAETPPVDFRAPDGALLLTGIDLASLADAQAAARLIDERFGRLDALVNVAGGFAWQTLAEGDVECWDRLYTLNLRTALCACQALLPLIRQSSAGRIVNLGAGAASRAGFGMGAYAASKAGVLRLTESLADELKDQGVTVNAVLPSIIDTPQNRAAMPEADFGRWVTADQLAGVILFLLGDAAAAITGAGIPVSGRV</sequence>
<dbReference type="InterPro" id="IPR002347">
    <property type="entry name" value="SDR_fam"/>
</dbReference>
<evidence type="ECO:0000313" key="3">
    <source>
        <dbReference type="EMBL" id="TLX73151.1"/>
    </source>
</evidence>
<gene>
    <name evidence="3" type="ORF">FAS41_21505</name>
</gene>
<evidence type="ECO:0000313" key="4">
    <source>
        <dbReference type="Proteomes" id="UP000306635"/>
    </source>
</evidence>
<dbReference type="SUPFAM" id="SSF51735">
    <property type="entry name" value="NAD(P)-binding Rossmann-fold domains"/>
    <property type="match status" value="1"/>
</dbReference>
<dbReference type="PANTHER" id="PTHR42760">
    <property type="entry name" value="SHORT-CHAIN DEHYDROGENASES/REDUCTASES FAMILY MEMBER"/>
    <property type="match status" value="1"/>
</dbReference>
<dbReference type="PRINTS" id="PR00080">
    <property type="entry name" value="SDRFAMILY"/>
</dbReference>
<dbReference type="InterPro" id="IPR036291">
    <property type="entry name" value="NAD(P)-bd_dom_sf"/>
</dbReference>
<dbReference type="Gene3D" id="3.40.50.720">
    <property type="entry name" value="NAD(P)-binding Rossmann-like Domain"/>
    <property type="match status" value="1"/>
</dbReference>
<proteinExistence type="inferred from homology"/>
<dbReference type="Pfam" id="PF00106">
    <property type="entry name" value="adh_short"/>
    <property type="match status" value="1"/>
</dbReference>
<dbReference type="GO" id="GO:0016616">
    <property type="term" value="F:oxidoreductase activity, acting on the CH-OH group of donors, NAD or NADP as acceptor"/>
    <property type="evidence" value="ECO:0007669"/>
    <property type="project" value="TreeGrafter"/>
</dbReference>
<dbReference type="PANTHER" id="PTHR42760:SF135">
    <property type="entry name" value="BLL7886 PROTEIN"/>
    <property type="match status" value="1"/>
</dbReference>
<organism evidence="3 4">
    <name type="scientific">Pseudomonas nicosulfuronedens</name>
    <dbReference type="NCBI Taxonomy" id="2571105"/>
    <lineage>
        <taxon>Bacteria</taxon>
        <taxon>Pseudomonadati</taxon>
        <taxon>Pseudomonadota</taxon>
        <taxon>Gammaproteobacteria</taxon>
        <taxon>Pseudomonadales</taxon>
        <taxon>Pseudomonadaceae</taxon>
        <taxon>Pseudomonas</taxon>
    </lineage>
</organism>
<name>A0A5R9QTT7_9PSED</name>